<keyword evidence="1 8" id="KW-0963">Cytoplasm</keyword>
<dbReference type="NCBIfam" id="TIGR00176">
    <property type="entry name" value="mobB"/>
    <property type="match status" value="1"/>
</dbReference>
<keyword evidence="6 8" id="KW-0342">GTP-binding</keyword>
<comment type="function">
    <text evidence="8">Transfers a GMP moiety from GTP to Mo-molybdopterin (Mo-MPT) cofactor (Moco or molybdenum cofactor) to form Mo-molybdopterin guanine dinucleotide (Mo-MGD) cofactor.</text>
</comment>
<comment type="domain">
    <text evidence="8">The N-terminal domain determines nucleotide recognition and specific binding, while the C-terminal domain determines the specific binding to the target protein.</text>
</comment>
<keyword evidence="3 8" id="KW-0479">Metal-binding</keyword>
<evidence type="ECO:0000256" key="1">
    <source>
        <dbReference type="ARBA" id="ARBA00022490"/>
    </source>
</evidence>
<dbReference type="SUPFAM" id="SSF52540">
    <property type="entry name" value="P-loop containing nucleoside triphosphate hydrolases"/>
    <property type="match status" value="1"/>
</dbReference>
<dbReference type="AlphaFoldDB" id="A0A927WNG1"/>
<feature type="binding site" evidence="8">
    <location>
        <position position="23"/>
    </location>
    <ligand>
        <name>GTP</name>
        <dbReference type="ChEBI" id="CHEBI:37565"/>
    </ligand>
</feature>
<dbReference type="Proteomes" id="UP000761380">
    <property type="component" value="Unassembled WGS sequence"/>
</dbReference>
<feature type="binding site" evidence="8">
    <location>
        <position position="103"/>
    </location>
    <ligand>
        <name>Mg(2+)</name>
        <dbReference type="ChEBI" id="CHEBI:18420"/>
    </ligand>
</feature>
<evidence type="ECO:0000256" key="7">
    <source>
        <dbReference type="ARBA" id="ARBA00023150"/>
    </source>
</evidence>
<evidence type="ECO:0000256" key="3">
    <source>
        <dbReference type="ARBA" id="ARBA00022723"/>
    </source>
</evidence>
<evidence type="ECO:0000313" key="12">
    <source>
        <dbReference type="Proteomes" id="UP000761380"/>
    </source>
</evidence>
<evidence type="ECO:0000256" key="6">
    <source>
        <dbReference type="ARBA" id="ARBA00023134"/>
    </source>
</evidence>
<evidence type="ECO:0000256" key="4">
    <source>
        <dbReference type="ARBA" id="ARBA00022741"/>
    </source>
</evidence>
<keyword evidence="4 8" id="KW-0547">Nucleotide-binding</keyword>
<feature type="binding site" evidence="8">
    <location>
        <position position="103"/>
    </location>
    <ligand>
        <name>GTP</name>
        <dbReference type="ChEBI" id="CHEBI:37565"/>
    </ligand>
</feature>
<dbReference type="Gene3D" id="3.90.550.10">
    <property type="entry name" value="Spore Coat Polysaccharide Biosynthesis Protein SpsA, Chain A"/>
    <property type="match status" value="1"/>
</dbReference>
<dbReference type="InterPro" id="IPR004435">
    <property type="entry name" value="MobB_dom"/>
</dbReference>
<protein>
    <recommendedName>
        <fullName evidence="8">Probable molybdenum cofactor guanylyltransferase</fullName>
        <shortName evidence="8">MoCo guanylyltransferase</shortName>
        <ecNumber evidence="8">2.7.7.77</ecNumber>
    </recommendedName>
    <alternativeName>
        <fullName evidence="8">GTP:molybdopterin guanylyltransferase</fullName>
    </alternativeName>
    <alternativeName>
        <fullName evidence="8">Mo-MPT guanylyltransferase</fullName>
    </alternativeName>
    <alternativeName>
        <fullName evidence="8">Molybdopterin guanylyltransferase</fullName>
    </alternativeName>
    <alternativeName>
        <fullName evidence="8">Molybdopterin-guanine dinucleotide synthase</fullName>
        <shortName evidence="8">MGD synthase</shortName>
    </alternativeName>
</protein>
<comment type="caution">
    <text evidence="8">Lacks conserved residue(s) required for the propagation of feature annotation.</text>
</comment>
<evidence type="ECO:0000259" key="9">
    <source>
        <dbReference type="Pfam" id="PF03205"/>
    </source>
</evidence>
<keyword evidence="2 8" id="KW-0808">Transferase</keyword>
<dbReference type="SUPFAM" id="SSF53448">
    <property type="entry name" value="Nucleotide-diphospho-sugar transferases"/>
    <property type="match status" value="1"/>
</dbReference>
<proteinExistence type="inferred from homology"/>
<keyword evidence="5 8" id="KW-0460">Magnesium</keyword>
<sequence length="360" mass="39206">MDFQDIGVLVIAGGRSSRMGRDKRFLTLDGCSMLEGLLKKTAAVPFRERYLCGAEASEKLSALCSAYGLAFVADSRPAAGPLEGIRSGLAQLRADYALAVSCDMPLFAYEHLQPLLAAVNGELAIIPVVEGRRQPLAGLYHRQILPMVERALEQGANKIGQVIEQVPHKLVELADSDAFFNVNTPADFRLIQGRLLNERRPVPMITVSAPQSNTGKTTFIEKLIPHLKAQGLRVGVVKGDCHGYDVDEEGKDSWRFRQAGADGVAVVSPAGYFIQQRTEQGASLLAIAERLTDVDVVLLESRNHGTAPKISLWRGLGQLVVDDDTAAVFSSGEHRDLSVRQYDLDDIAAAVRLVQFLCTR</sequence>
<dbReference type="GO" id="GO:0005737">
    <property type="term" value="C:cytoplasm"/>
    <property type="evidence" value="ECO:0007669"/>
    <property type="project" value="UniProtKB-SubCell"/>
</dbReference>
<gene>
    <name evidence="11" type="primary">mobB</name>
    <name evidence="8" type="synonym">mobA</name>
    <name evidence="11" type="ORF">E7201_07205</name>
</gene>
<comment type="cofactor">
    <cofactor evidence="8">
        <name>Mg(2+)</name>
        <dbReference type="ChEBI" id="CHEBI:18420"/>
    </cofactor>
</comment>
<dbReference type="Gene3D" id="3.40.50.300">
    <property type="entry name" value="P-loop containing nucleotide triphosphate hydrolases"/>
    <property type="match status" value="1"/>
</dbReference>
<comment type="catalytic activity">
    <reaction evidence="8">
        <text>Mo-molybdopterin + GTP + H(+) = Mo-molybdopterin guanine dinucleotide + diphosphate</text>
        <dbReference type="Rhea" id="RHEA:34243"/>
        <dbReference type="ChEBI" id="CHEBI:15378"/>
        <dbReference type="ChEBI" id="CHEBI:33019"/>
        <dbReference type="ChEBI" id="CHEBI:37565"/>
        <dbReference type="ChEBI" id="CHEBI:71302"/>
        <dbReference type="ChEBI" id="CHEBI:71310"/>
        <dbReference type="EC" id="2.7.7.77"/>
    </reaction>
</comment>
<evidence type="ECO:0000256" key="5">
    <source>
        <dbReference type="ARBA" id="ARBA00022842"/>
    </source>
</evidence>
<dbReference type="Pfam" id="PF12804">
    <property type="entry name" value="NTP_transf_3"/>
    <property type="match status" value="1"/>
</dbReference>
<accession>A0A927WNG1</accession>
<dbReference type="GO" id="GO:0006777">
    <property type="term" value="P:Mo-molybdopterin cofactor biosynthetic process"/>
    <property type="evidence" value="ECO:0007669"/>
    <property type="project" value="UniProtKB-KW"/>
</dbReference>
<dbReference type="GO" id="GO:0005525">
    <property type="term" value="F:GTP binding"/>
    <property type="evidence" value="ECO:0007669"/>
    <property type="project" value="UniProtKB-UniRule"/>
</dbReference>
<organism evidence="11 12">
    <name type="scientific">Selenomonas ruminantium</name>
    <dbReference type="NCBI Taxonomy" id="971"/>
    <lineage>
        <taxon>Bacteria</taxon>
        <taxon>Bacillati</taxon>
        <taxon>Bacillota</taxon>
        <taxon>Negativicutes</taxon>
        <taxon>Selenomonadales</taxon>
        <taxon>Selenomonadaceae</taxon>
        <taxon>Selenomonas</taxon>
    </lineage>
</organism>
<feature type="binding site" evidence="8">
    <location>
        <position position="74"/>
    </location>
    <ligand>
        <name>GTP</name>
        <dbReference type="ChEBI" id="CHEBI:37565"/>
    </ligand>
</feature>
<dbReference type="CDD" id="cd02503">
    <property type="entry name" value="MobA"/>
    <property type="match status" value="1"/>
</dbReference>
<dbReference type="GO" id="GO:0046872">
    <property type="term" value="F:metal ion binding"/>
    <property type="evidence" value="ECO:0007669"/>
    <property type="project" value="UniProtKB-KW"/>
</dbReference>
<dbReference type="EC" id="2.7.7.77" evidence="8"/>
<dbReference type="EMBL" id="SVBY01000045">
    <property type="protein sequence ID" value="MBE6092935.1"/>
    <property type="molecule type" value="Genomic_DNA"/>
</dbReference>
<keyword evidence="7 8" id="KW-0501">Molybdenum cofactor biosynthesis</keyword>
<evidence type="ECO:0000256" key="8">
    <source>
        <dbReference type="HAMAP-Rule" id="MF_00316"/>
    </source>
</evidence>
<comment type="similarity">
    <text evidence="8">Belongs to the MobA family.</text>
</comment>
<dbReference type="PANTHER" id="PTHR19136">
    <property type="entry name" value="MOLYBDENUM COFACTOR GUANYLYLTRANSFERASE"/>
    <property type="match status" value="1"/>
</dbReference>
<reference evidence="11" key="1">
    <citation type="submission" date="2019-04" db="EMBL/GenBank/DDBJ databases">
        <title>Evolution of Biomass-Degrading Anaerobic Consortia Revealed by Metagenomics.</title>
        <authorList>
            <person name="Peng X."/>
        </authorList>
    </citation>
    <scope>NUCLEOTIDE SEQUENCE</scope>
    <source>
        <strain evidence="11">SIG240</strain>
    </source>
</reference>
<evidence type="ECO:0000313" key="11">
    <source>
        <dbReference type="EMBL" id="MBE6092935.1"/>
    </source>
</evidence>
<dbReference type="HAMAP" id="MF_00316">
    <property type="entry name" value="MobA"/>
    <property type="match status" value="1"/>
</dbReference>
<evidence type="ECO:0000256" key="2">
    <source>
        <dbReference type="ARBA" id="ARBA00022679"/>
    </source>
</evidence>
<dbReference type="InterPro" id="IPR025877">
    <property type="entry name" value="MobA-like_NTP_Trfase"/>
</dbReference>
<dbReference type="InterPro" id="IPR029044">
    <property type="entry name" value="Nucleotide-diphossugar_trans"/>
</dbReference>
<dbReference type="InterPro" id="IPR027417">
    <property type="entry name" value="P-loop_NTPase"/>
</dbReference>
<dbReference type="InterPro" id="IPR013482">
    <property type="entry name" value="Molybde_CF_guanTrfase"/>
</dbReference>
<dbReference type="CDD" id="cd03116">
    <property type="entry name" value="MobB"/>
    <property type="match status" value="1"/>
</dbReference>
<evidence type="ECO:0000259" key="10">
    <source>
        <dbReference type="Pfam" id="PF12804"/>
    </source>
</evidence>
<dbReference type="PANTHER" id="PTHR19136:SF81">
    <property type="entry name" value="MOLYBDENUM COFACTOR GUANYLYLTRANSFERASE"/>
    <property type="match status" value="1"/>
</dbReference>
<feature type="domain" description="MobA-like NTP transferase" evidence="10">
    <location>
        <begin position="9"/>
        <end position="159"/>
    </location>
</feature>
<comment type="caution">
    <text evidence="11">The sequence shown here is derived from an EMBL/GenBank/DDBJ whole genome shotgun (WGS) entry which is preliminary data.</text>
</comment>
<dbReference type="Pfam" id="PF03205">
    <property type="entry name" value="MobB"/>
    <property type="match status" value="1"/>
</dbReference>
<name>A0A927WNG1_SELRU</name>
<feature type="domain" description="Molybdopterin-guanine dinucleotide biosynthesis protein B (MobB)" evidence="9">
    <location>
        <begin position="211"/>
        <end position="315"/>
    </location>
</feature>
<dbReference type="GO" id="GO:0061603">
    <property type="term" value="F:molybdenum cofactor guanylyltransferase activity"/>
    <property type="evidence" value="ECO:0007669"/>
    <property type="project" value="UniProtKB-EC"/>
</dbReference>
<feature type="binding site" evidence="8">
    <location>
        <begin position="11"/>
        <end position="13"/>
    </location>
    <ligand>
        <name>GTP</name>
        <dbReference type="ChEBI" id="CHEBI:37565"/>
    </ligand>
</feature>
<comment type="subcellular location">
    <subcellularLocation>
        <location evidence="8">Cytoplasm</location>
    </subcellularLocation>
</comment>